<protein>
    <submittedName>
        <fullName evidence="1">Uncharacterized protein</fullName>
    </submittedName>
</protein>
<accession>A0A5R9Q276</accession>
<dbReference type="RefSeq" id="WP_138482577.1">
    <property type="nucleotide sequence ID" value="NZ_PPSW01000023.1"/>
</dbReference>
<dbReference type="OrthoDB" id="6282419at2"/>
<sequence>MISLNQLQNKLNYQAKTFALLMEFPILYAEKVWANSVYSLSQFSEVHDVLEHAFKENELDLILEHKTLKYLMINEFDDQEIINSLHVEIEIMVSRIESKVLVDFDSLELVSVIYKVMGLPLDAKFIVNTGAGFTLQWRPYFDAFSEPLIIQYADLSVHGCYYRLIATKFPFEKLSFNNLKRYMHWLNWEHNGDIEGCISRGNSFSKHENWLTITLELFNNGKVNDERLNPTTFEIEGERYLVYGFPLVPSLVSEWQKPELNLHVKNLDGEQKFLIRIDQQQLIFYARRVDKSTINTVNSSELIDAFNLGVLSHFDADDKLLDVNGIKYLTCFRPYSSEDMKGDQV</sequence>
<evidence type="ECO:0000313" key="2">
    <source>
        <dbReference type="Proteomes" id="UP000309186"/>
    </source>
</evidence>
<comment type="caution">
    <text evidence="1">The sequence shown here is derived from an EMBL/GenBank/DDBJ whole genome shotgun (WGS) entry which is preliminary data.</text>
</comment>
<evidence type="ECO:0000313" key="1">
    <source>
        <dbReference type="EMBL" id="TLX46349.1"/>
    </source>
</evidence>
<dbReference type="Proteomes" id="UP000309186">
    <property type="component" value="Unassembled WGS sequence"/>
</dbReference>
<dbReference type="AlphaFoldDB" id="A0A5R9Q276"/>
<proteinExistence type="predicted"/>
<dbReference type="EMBL" id="PPSW01000023">
    <property type="protein sequence ID" value="TLX46349.1"/>
    <property type="molecule type" value="Genomic_DNA"/>
</dbReference>
<name>A0A5R9Q276_9GAMM</name>
<gene>
    <name evidence="1" type="ORF">C1E24_14370</name>
</gene>
<reference evidence="1 2" key="1">
    <citation type="submission" date="2018-01" db="EMBL/GenBank/DDBJ databases">
        <title>Co-occurrence of chitin degradation, pigmentation and bioactivity in marine Pseudoalteromonas.</title>
        <authorList>
            <person name="Paulsen S."/>
            <person name="Gram L."/>
            <person name="Machado H."/>
        </authorList>
    </citation>
    <scope>NUCLEOTIDE SEQUENCE [LARGE SCALE GENOMIC DNA]</scope>
    <source>
        <strain evidence="1 2">S3663</strain>
    </source>
</reference>
<organism evidence="1 2">
    <name type="scientific">Pseudoalteromonas phenolica</name>
    <dbReference type="NCBI Taxonomy" id="161398"/>
    <lineage>
        <taxon>Bacteria</taxon>
        <taxon>Pseudomonadati</taxon>
        <taxon>Pseudomonadota</taxon>
        <taxon>Gammaproteobacteria</taxon>
        <taxon>Alteromonadales</taxon>
        <taxon>Pseudoalteromonadaceae</taxon>
        <taxon>Pseudoalteromonas</taxon>
    </lineage>
</organism>